<organism evidence="1 2">
    <name type="scientific">Leifsonia soli</name>
    <dbReference type="NCBI Taxonomy" id="582665"/>
    <lineage>
        <taxon>Bacteria</taxon>
        <taxon>Bacillati</taxon>
        <taxon>Actinomycetota</taxon>
        <taxon>Actinomycetes</taxon>
        <taxon>Micrococcales</taxon>
        <taxon>Microbacteriaceae</taxon>
        <taxon>Leifsonia</taxon>
    </lineage>
</organism>
<name>A0A852T288_9MICO</name>
<accession>A0A852T288</accession>
<dbReference type="Gene3D" id="3.10.20.90">
    <property type="entry name" value="Phosphatidylinositol 3-kinase Catalytic Subunit, Chain A, domain 1"/>
    <property type="match status" value="1"/>
</dbReference>
<comment type="caution">
    <text evidence="1">The sequence shown here is derived from an EMBL/GenBank/DDBJ whole genome shotgun (WGS) entry which is preliminary data.</text>
</comment>
<reference evidence="1 2" key="1">
    <citation type="submission" date="2020-07" db="EMBL/GenBank/DDBJ databases">
        <title>Sequencing the genomes of 1000 actinobacteria strains.</title>
        <authorList>
            <person name="Klenk H.-P."/>
        </authorList>
    </citation>
    <scope>NUCLEOTIDE SEQUENCE [LARGE SCALE GENOMIC DNA]</scope>
    <source>
        <strain evidence="1 2">DSM 23871</strain>
    </source>
</reference>
<dbReference type="Pfam" id="PF08817">
    <property type="entry name" value="YukD"/>
    <property type="match status" value="1"/>
</dbReference>
<proteinExistence type="predicted"/>
<dbReference type="RefSeq" id="WP_179456669.1">
    <property type="nucleotide sequence ID" value="NZ_BAAAPX010000001.1"/>
</dbReference>
<sequence length="88" mass="9670">MPDRHIDISLEFTGQQLDLRVPTAVTLARLSDLIDAVLTERGIRMPPEWRLRLTDKPIALGEHDVIGDFPVGDGDVFEVVVTAAAGLH</sequence>
<dbReference type="EMBL" id="JACCBJ010000001">
    <property type="protein sequence ID" value="NYD74720.1"/>
    <property type="molecule type" value="Genomic_DNA"/>
</dbReference>
<keyword evidence="2" id="KW-1185">Reference proteome</keyword>
<dbReference type="Proteomes" id="UP000589620">
    <property type="component" value="Unassembled WGS sequence"/>
</dbReference>
<dbReference type="InterPro" id="IPR024962">
    <property type="entry name" value="YukD-like"/>
</dbReference>
<dbReference type="AlphaFoldDB" id="A0A852T288"/>
<gene>
    <name evidence="1" type="ORF">BJ963_002239</name>
</gene>
<protein>
    <submittedName>
        <fullName evidence="1">Putative ubiquitin-like protein YukD</fullName>
    </submittedName>
</protein>
<evidence type="ECO:0000313" key="2">
    <source>
        <dbReference type="Proteomes" id="UP000589620"/>
    </source>
</evidence>
<evidence type="ECO:0000313" key="1">
    <source>
        <dbReference type="EMBL" id="NYD74720.1"/>
    </source>
</evidence>